<name>A0A8J3T4B8_9ACTN</name>
<comment type="caution">
    <text evidence="5">The sequence shown here is derived from an EMBL/GenBank/DDBJ whole genome shotgun (WGS) entry which is preliminary data.</text>
</comment>
<accession>A0A8J3T4B8</accession>
<dbReference type="InterPro" id="IPR008030">
    <property type="entry name" value="NmrA-like"/>
</dbReference>
<sequence>MAAMNSSSTVVVHGATGTQGAAIVRALLAAGHRVRGVVRPVTPARPASLSRLHPDAEPVPADLLDPGSLAAAYAGADVVVVQLPLVFAAGPALRQAEAVLAGLRKARVGRAVLNPGGGLPPAPVGVPFVDARVLVAAELPGSVEAATVVAPARTYMENLIAPWSAPLVRAGRVAYPLPPDLPVPWVALDDLGAAVAAAIASPAPPALRIVSGPRALTGDEVAAELAAALGRPVRWNTVEPDAYREMLAPHLGEEAARGIAGAYTPPPPGTPPPPAPDPSVVTVGVTALREWAARQDWTAGA</sequence>
<dbReference type="SUPFAM" id="SSF51735">
    <property type="entry name" value="NAD(P)-binding Rossmann-fold domains"/>
    <property type="match status" value="1"/>
</dbReference>
<dbReference type="PANTHER" id="PTHR42748">
    <property type="entry name" value="NITROGEN METABOLITE REPRESSION PROTEIN NMRA FAMILY MEMBER"/>
    <property type="match status" value="1"/>
</dbReference>
<feature type="compositionally biased region" description="Pro residues" evidence="3">
    <location>
        <begin position="264"/>
        <end position="277"/>
    </location>
</feature>
<evidence type="ECO:0000256" key="1">
    <source>
        <dbReference type="ARBA" id="ARBA00006328"/>
    </source>
</evidence>
<reference evidence="5" key="1">
    <citation type="submission" date="2021-01" db="EMBL/GenBank/DDBJ databases">
        <title>Whole genome shotgun sequence of Planobispora takensis NBRC 109077.</title>
        <authorList>
            <person name="Komaki H."/>
            <person name="Tamura T."/>
        </authorList>
    </citation>
    <scope>NUCLEOTIDE SEQUENCE</scope>
    <source>
        <strain evidence="5">NBRC 109077</strain>
    </source>
</reference>
<gene>
    <name evidence="5" type="ORF">Pta02_61940</name>
</gene>
<organism evidence="5 6">
    <name type="scientific">Planobispora takensis</name>
    <dbReference type="NCBI Taxonomy" id="1367882"/>
    <lineage>
        <taxon>Bacteria</taxon>
        <taxon>Bacillati</taxon>
        <taxon>Actinomycetota</taxon>
        <taxon>Actinomycetes</taxon>
        <taxon>Streptosporangiales</taxon>
        <taxon>Streptosporangiaceae</taxon>
        <taxon>Planobispora</taxon>
    </lineage>
</organism>
<protein>
    <submittedName>
        <fullName evidence="5">Hydroxylase</fullName>
    </submittedName>
</protein>
<keyword evidence="2" id="KW-0521">NADP</keyword>
<dbReference type="InterPro" id="IPR036291">
    <property type="entry name" value="NAD(P)-bd_dom_sf"/>
</dbReference>
<dbReference type="InterPro" id="IPR051164">
    <property type="entry name" value="NmrA-like_oxidored"/>
</dbReference>
<comment type="similarity">
    <text evidence="1">Belongs to the NmrA-type oxidoreductase family.</text>
</comment>
<evidence type="ECO:0000313" key="5">
    <source>
        <dbReference type="EMBL" id="GII04186.1"/>
    </source>
</evidence>
<dbReference type="Pfam" id="PF05368">
    <property type="entry name" value="NmrA"/>
    <property type="match status" value="1"/>
</dbReference>
<keyword evidence="6" id="KW-1185">Reference proteome</keyword>
<dbReference type="PANTHER" id="PTHR42748:SF7">
    <property type="entry name" value="NMRA LIKE REDOX SENSOR 1-RELATED"/>
    <property type="match status" value="1"/>
</dbReference>
<evidence type="ECO:0000256" key="3">
    <source>
        <dbReference type="SAM" id="MobiDB-lite"/>
    </source>
</evidence>
<dbReference type="AlphaFoldDB" id="A0A8J3T4B8"/>
<feature type="domain" description="NmrA-like" evidence="4">
    <location>
        <begin position="7"/>
        <end position="249"/>
    </location>
</feature>
<dbReference type="Proteomes" id="UP000634476">
    <property type="component" value="Unassembled WGS sequence"/>
</dbReference>
<proteinExistence type="inferred from homology"/>
<dbReference type="Gene3D" id="3.40.50.720">
    <property type="entry name" value="NAD(P)-binding Rossmann-like Domain"/>
    <property type="match status" value="1"/>
</dbReference>
<evidence type="ECO:0000256" key="2">
    <source>
        <dbReference type="ARBA" id="ARBA00022857"/>
    </source>
</evidence>
<feature type="region of interest" description="Disordered" evidence="3">
    <location>
        <begin position="259"/>
        <end position="280"/>
    </location>
</feature>
<evidence type="ECO:0000313" key="6">
    <source>
        <dbReference type="Proteomes" id="UP000634476"/>
    </source>
</evidence>
<evidence type="ECO:0000259" key="4">
    <source>
        <dbReference type="Pfam" id="PF05368"/>
    </source>
</evidence>
<dbReference type="EMBL" id="BOOK01000047">
    <property type="protein sequence ID" value="GII04186.1"/>
    <property type="molecule type" value="Genomic_DNA"/>
</dbReference>